<name>A0A2W6P025_ECOLX</name>
<evidence type="ECO:0000313" key="2">
    <source>
        <dbReference type="EMBL" id="PZT61385.1"/>
    </source>
</evidence>
<accession>A0A2W6P025</accession>
<feature type="domain" description="Immunity MXAN-0049 protein" evidence="1">
    <location>
        <begin position="48"/>
        <end position="183"/>
    </location>
</feature>
<comment type="caution">
    <text evidence="2">The sequence shown here is derived from an EMBL/GenBank/DDBJ whole genome shotgun (WGS) entry which is preliminary data.</text>
</comment>
<dbReference type="EMBL" id="QKWZ01001014">
    <property type="protein sequence ID" value="PZT61385.1"/>
    <property type="molecule type" value="Genomic_DNA"/>
</dbReference>
<proteinExistence type="predicted"/>
<dbReference type="Proteomes" id="UP000249482">
    <property type="component" value="Unassembled WGS sequence"/>
</dbReference>
<dbReference type="AlphaFoldDB" id="A0A2W6P025"/>
<sequence length="195" mass="22354">MRYFFLEYKYPRKGFIDGAVSFSPSLKVNYSAIKYNLPKFTISEITLLPSIRKMDVDFFYTTASVLLVSDDLMSALDGLNIGQFIPSVVKYSDGSIVNKKYWVTHNLRKIDCLDYNLSEYAGKRMVLDSIQNPPKRIVKGLKKIVLDVSKINGAEFFLLDNCQYMPNPIISEILYEKIKKHKLKINATPVGDFKV</sequence>
<dbReference type="InterPro" id="IPR012433">
    <property type="entry name" value="Imm11"/>
</dbReference>
<gene>
    <name evidence="2" type="ORF">DNQ45_27580</name>
</gene>
<evidence type="ECO:0000313" key="3">
    <source>
        <dbReference type="Proteomes" id="UP000249482"/>
    </source>
</evidence>
<organism evidence="2 3">
    <name type="scientific">Escherichia coli</name>
    <dbReference type="NCBI Taxonomy" id="562"/>
    <lineage>
        <taxon>Bacteria</taxon>
        <taxon>Pseudomonadati</taxon>
        <taxon>Pseudomonadota</taxon>
        <taxon>Gammaproteobacteria</taxon>
        <taxon>Enterobacterales</taxon>
        <taxon>Enterobacteriaceae</taxon>
        <taxon>Escherichia</taxon>
    </lineage>
</organism>
<dbReference type="RefSeq" id="WP_097756117.1">
    <property type="nucleotide sequence ID" value="NZ_CAJSKR010000070.1"/>
</dbReference>
<evidence type="ECO:0000259" key="1">
    <source>
        <dbReference type="Pfam" id="PF07791"/>
    </source>
</evidence>
<dbReference type="Pfam" id="PF07791">
    <property type="entry name" value="Imm11"/>
    <property type="match status" value="1"/>
</dbReference>
<reference evidence="2 3" key="1">
    <citation type="submission" date="2018-06" db="EMBL/GenBank/DDBJ databases">
        <title>Draft genome sequence of mcr-1-harboring Escherichia coli isolated from wound infection of a hospitalized patient, in Bolivia.</title>
        <authorList>
            <person name="Munoz M.E."/>
            <person name="Moura Q."/>
            <person name="Ventura P.R.M."/>
            <person name="Bustos L.R."/>
            <person name="Ovando B.G."/>
            <person name="Terrazas D.I.V."/>
            <person name="Yarhui N.B."/>
            <person name="Cerdeira L."/>
            <person name="Lincopan N."/>
        </authorList>
    </citation>
    <scope>NUCLEOTIDE SEQUENCE [LARGE SCALE GENOMIC DNA]</scope>
    <source>
        <strain evidence="2 3">EcMLT</strain>
    </source>
</reference>
<protein>
    <recommendedName>
        <fullName evidence="1">Immunity MXAN-0049 protein domain-containing protein</fullName>
    </recommendedName>
</protein>